<evidence type="ECO:0000313" key="11">
    <source>
        <dbReference type="Proteomes" id="UP000298656"/>
    </source>
</evidence>
<comment type="cofactor">
    <cofactor evidence="6">
        <name>Zn(2+)</name>
        <dbReference type="ChEBI" id="CHEBI:29105"/>
    </cofactor>
    <text evidence="6">Binds 1 zinc ion per subunit.</text>
</comment>
<keyword evidence="11" id="KW-1185">Reference proteome</keyword>
<keyword evidence="1 6" id="KW-0645">Protease</keyword>
<evidence type="ECO:0000256" key="6">
    <source>
        <dbReference type="RuleBase" id="RU003983"/>
    </source>
</evidence>
<proteinExistence type="inferred from homology"/>
<keyword evidence="5 6" id="KW-0482">Metalloprotease</keyword>
<dbReference type="GO" id="GO:0016020">
    <property type="term" value="C:membrane"/>
    <property type="evidence" value="ECO:0007669"/>
    <property type="project" value="TreeGrafter"/>
</dbReference>
<sequence length="342" mass="36673">MAALLCAGTLLANLPVAAIAQTASSTPVSPSLATPTPPMPVLPAPAKIPASAPPAAPPSAPATASDAAIYQQNRSLQVRFGNATTFRNLIPSPVLDEQASEEYADILHGAEQTGRLLPDSDPRVKLARDIAAKVTPYAAKWNDRVKTWKWEVNVVRSTEIRMYCLPGGKIVVYSGLLDRVHLNEDELGVLFGHEIAHALREHARERLGEQQSGQLGTGTIPQLFGLADLGATPLGIGSQLLAMRYTPTDETEADVIGSDTAARAGFDPRAAITLWDKLAAATHANKEQGFIYVHPYSAERRHDIMKRLPDMLVLYAKAKGVPVDSLPDYAGIAAVKQRASRE</sequence>
<accession>A0A4V1EHY4</accession>
<protein>
    <submittedName>
        <fullName evidence="10">M48 family peptidase</fullName>
    </submittedName>
</protein>
<dbReference type="InterPro" id="IPR001915">
    <property type="entry name" value="Peptidase_M48"/>
</dbReference>
<dbReference type="KEGG" id="tvl:FAZ95_21210"/>
<dbReference type="OrthoDB" id="9810445at2"/>
<evidence type="ECO:0000256" key="4">
    <source>
        <dbReference type="ARBA" id="ARBA00022833"/>
    </source>
</evidence>
<evidence type="ECO:0000256" key="2">
    <source>
        <dbReference type="ARBA" id="ARBA00022723"/>
    </source>
</evidence>
<dbReference type="AlphaFoldDB" id="A0A4V1EHY4"/>
<keyword evidence="4 6" id="KW-0862">Zinc</keyword>
<dbReference type="GO" id="GO:0004222">
    <property type="term" value="F:metalloendopeptidase activity"/>
    <property type="evidence" value="ECO:0007669"/>
    <property type="project" value="InterPro"/>
</dbReference>
<reference evidence="10 11" key="1">
    <citation type="submission" date="2019-05" db="EMBL/GenBank/DDBJ databases">
        <title>Burkholderia sp. DHOD12, isolated from subtropical forest soil.</title>
        <authorList>
            <person name="Gao Z.-H."/>
            <person name="Qiu L.-H."/>
        </authorList>
    </citation>
    <scope>NUCLEOTIDE SEQUENCE [LARGE SCALE GENOMIC DNA]</scope>
    <source>
        <strain evidence="10 11">DHOD12</strain>
    </source>
</reference>
<evidence type="ECO:0000256" key="1">
    <source>
        <dbReference type="ARBA" id="ARBA00022670"/>
    </source>
</evidence>
<feature type="region of interest" description="Disordered" evidence="7">
    <location>
        <begin position="26"/>
        <end position="65"/>
    </location>
</feature>
<gene>
    <name evidence="10" type="ORF">FAZ95_21210</name>
</gene>
<comment type="similarity">
    <text evidence="6">Belongs to the peptidase M48 family.</text>
</comment>
<evidence type="ECO:0000256" key="8">
    <source>
        <dbReference type="SAM" id="SignalP"/>
    </source>
</evidence>
<dbReference type="InterPro" id="IPR051156">
    <property type="entry name" value="Mito/Outer_Membr_Metalloprot"/>
</dbReference>
<feature type="compositionally biased region" description="Pro residues" evidence="7">
    <location>
        <begin position="51"/>
        <end position="60"/>
    </location>
</feature>
<evidence type="ECO:0000256" key="7">
    <source>
        <dbReference type="SAM" id="MobiDB-lite"/>
    </source>
</evidence>
<name>A0A4V1EHY4_9BURK</name>
<evidence type="ECO:0000313" key="10">
    <source>
        <dbReference type="EMBL" id="QCP51880.1"/>
    </source>
</evidence>
<feature type="domain" description="Peptidase M48" evidence="9">
    <location>
        <begin position="128"/>
        <end position="305"/>
    </location>
</feature>
<keyword evidence="2" id="KW-0479">Metal-binding</keyword>
<dbReference type="CDD" id="cd07331">
    <property type="entry name" value="M48C_Oma1_like"/>
    <property type="match status" value="1"/>
</dbReference>
<feature type="signal peptide" evidence="8">
    <location>
        <begin position="1"/>
        <end position="20"/>
    </location>
</feature>
<dbReference type="Proteomes" id="UP000298656">
    <property type="component" value="Chromosome 1"/>
</dbReference>
<dbReference type="Gene3D" id="3.30.2010.10">
    <property type="entry name" value="Metalloproteases ('zincins'), catalytic domain"/>
    <property type="match status" value="1"/>
</dbReference>
<dbReference type="PANTHER" id="PTHR22726">
    <property type="entry name" value="METALLOENDOPEPTIDASE OMA1"/>
    <property type="match status" value="1"/>
</dbReference>
<organism evidence="10 11">
    <name type="scientific">Trinickia violacea</name>
    <dbReference type="NCBI Taxonomy" id="2571746"/>
    <lineage>
        <taxon>Bacteria</taxon>
        <taxon>Pseudomonadati</taxon>
        <taxon>Pseudomonadota</taxon>
        <taxon>Betaproteobacteria</taxon>
        <taxon>Burkholderiales</taxon>
        <taxon>Burkholderiaceae</taxon>
        <taxon>Trinickia</taxon>
    </lineage>
</organism>
<dbReference type="PANTHER" id="PTHR22726:SF1">
    <property type="entry name" value="METALLOENDOPEPTIDASE OMA1, MITOCHONDRIAL"/>
    <property type="match status" value="1"/>
</dbReference>
<evidence type="ECO:0000256" key="5">
    <source>
        <dbReference type="ARBA" id="ARBA00023049"/>
    </source>
</evidence>
<keyword evidence="3 6" id="KW-0378">Hydrolase</keyword>
<feature type="chain" id="PRO_5020761111" evidence="8">
    <location>
        <begin position="21"/>
        <end position="342"/>
    </location>
</feature>
<dbReference type="EMBL" id="CP040077">
    <property type="protein sequence ID" value="QCP51880.1"/>
    <property type="molecule type" value="Genomic_DNA"/>
</dbReference>
<evidence type="ECO:0000256" key="3">
    <source>
        <dbReference type="ARBA" id="ARBA00022801"/>
    </source>
</evidence>
<evidence type="ECO:0000259" key="9">
    <source>
        <dbReference type="Pfam" id="PF01435"/>
    </source>
</evidence>
<keyword evidence="8" id="KW-0732">Signal</keyword>
<dbReference type="GO" id="GO:0051603">
    <property type="term" value="P:proteolysis involved in protein catabolic process"/>
    <property type="evidence" value="ECO:0007669"/>
    <property type="project" value="TreeGrafter"/>
</dbReference>
<dbReference type="GO" id="GO:0046872">
    <property type="term" value="F:metal ion binding"/>
    <property type="evidence" value="ECO:0007669"/>
    <property type="project" value="UniProtKB-KW"/>
</dbReference>
<dbReference type="Pfam" id="PF01435">
    <property type="entry name" value="Peptidase_M48"/>
    <property type="match status" value="1"/>
</dbReference>